<dbReference type="EMBL" id="CADCWG010000143">
    <property type="protein sequence ID" value="CAA9554989.1"/>
    <property type="molecule type" value="Genomic_DNA"/>
</dbReference>
<organism evidence="2">
    <name type="scientific">uncultured Thermomicrobiales bacterium</name>
    <dbReference type="NCBI Taxonomy" id="1645740"/>
    <lineage>
        <taxon>Bacteria</taxon>
        <taxon>Pseudomonadati</taxon>
        <taxon>Thermomicrobiota</taxon>
        <taxon>Thermomicrobia</taxon>
        <taxon>Thermomicrobiales</taxon>
        <taxon>environmental samples</taxon>
    </lineage>
</organism>
<protein>
    <submittedName>
        <fullName evidence="2">Uncharacterized protein</fullName>
    </submittedName>
</protein>
<feature type="compositionally biased region" description="Basic residues" evidence="1">
    <location>
        <begin position="43"/>
        <end position="60"/>
    </location>
</feature>
<dbReference type="AlphaFoldDB" id="A0A6J4UPT6"/>
<feature type="compositionally biased region" description="Low complexity" evidence="1">
    <location>
        <begin position="79"/>
        <end position="94"/>
    </location>
</feature>
<proteinExistence type="predicted"/>
<evidence type="ECO:0000313" key="2">
    <source>
        <dbReference type="EMBL" id="CAA9554989.1"/>
    </source>
</evidence>
<reference evidence="2" key="1">
    <citation type="submission" date="2020-02" db="EMBL/GenBank/DDBJ databases">
        <authorList>
            <person name="Meier V. D."/>
        </authorList>
    </citation>
    <scope>NUCLEOTIDE SEQUENCE</scope>
    <source>
        <strain evidence="2">AVDCRST_MAG49</strain>
    </source>
</reference>
<feature type="compositionally biased region" description="Basic residues" evidence="1">
    <location>
        <begin position="108"/>
        <end position="133"/>
    </location>
</feature>
<feature type="region of interest" description="Disordered" evidence="1">
    <location>
        <begin position="1"/>
        <end position="177"/>
    </location>
</feature>
<gene>
    <name evidence="2" type="ORF">AVDCRST_MAG49-2105</name>
</gene>
<accession>A0A6J4UPT6</accession>
<sequence>EHRTYSSQPVPVHLPIGGPPASPAPPGAAERRVAPSSTPVAARSRRPLGRARPARTRRGGRLLAVRPRVRLGPGRRRPGGCPAGSRRGSPARVPGAPPPWPGGGGVLRRGRGVPGRHRRRRRARAALARRRPTAARAPRLSARARRSGGRGLALRPVALGPQNDGARRRRGRPGGCRRRLAPRRLVLAAGRPTLRGV</sequence>
<feature type="non-terminal residue" evidence="2">
    <location>
        <position position="1"/>
    </location>
</feature>
<feature type="compositionally biased region" description="Basic residues" evidence="1">
    <location>
        <begin position="167"/>
        <end position="177"/>
    </location>
</feature>
<name>A0A6J4UPT6_9BACT</name>
<feature type="compositionally biased region" description="Basic residues" evidence="1">
    <location>
        <begin position="67"/>
        <end position="78"/>
    </location>
</feature>
<evidence type="ECO:0000256" key="1">
    <source>
        <dbReference type="SAM" id="MobiDB-lite"/>
    </source>
</evidence>
<feature type="non-terminal residue" evidence="2">
    <location>
        <position position="197"/>
    </location>
</feature>
<feature type="compositionally biased region" description="Pro residues" evidence="1">
    <location>
        <begin position="17"/>
        <end position="26"/>
    </location>
</feature>